<protein>
    <submittedName>
        <fullName evidence="1">Uncharacterized protein</fullName>
    </submittedName>
</protein>
<accession>A0ABD4KFB0</accession>
<dbReference type="RefSeq" id="WP_194513979.1">
    <property type="nucleotide sequence ID" value="NZ_JADIXP010000012.1"/>
</dbReference>
<evidence type="ECO:0000313" key="2">
    <source>
        <dbReference type="Proteomes" id="UP000628560"/>
    </source>
</evidence>
<name>A0ABD4KFB0_9ENTR</name>
<comment type="caution">
    <text evidence="1">The sequence shown here is derived from an EMBL/GenBank/DDBJ whole genome shotgun (WGS) entry which is preliminary data.</text>
</comment>
<reference evidence="1 2" key="1">
    <citation type="submission" date="2020-11" db="EMBL/GenBank/DDBJ databases">
        <title>Identification of Lelliottia nimipressuralis from Wound Infection by Whole Genome-Based Bacterial Identification.</title>
        <authorList>
            <person name="Navarathna D.H."/>
            <person name="Choi H."/>
            <person name="Jinadatha C."/>
            <person name="Chatterjee P."/>
            <person name="Hwang M."/>
        </authorList>
    </citation>
    <scope>NUCLEOTIDE SEQUENCE [LARGE SCALE GENOMIC DNA]</scope>
    <source>
        <strain evidence="1 2">DN2020</strain>
    </source>
</reference>
<evidence type="ECO:0000313" key="1">
    <source>
        <dbReference type="EMBL" id="MBF4179681.1"/>
    </source>
</evidence>
<dbReference type="EMBL" id="JADIXP010000012">
    <property type="protein sequence ID" value="MBF4179681.1"/>
    <property type="molecule type" value="Genomic_DNA"/>
</dbReference>
<dbReference type="Proteomes" id="UP000628560">
    <property type="component" value="Unassembled WGS sequence"/>
</dbReference>
<gene>
    <name evidence="1" type="ORF">ISP11_17590</name>
</gene>
<proteinExistence type="predicted"/>
<sequence>MKPQKYANTAATIIDCFNAKLMTIGAARELWAQEVSAHEPVLALALSLRTKAQIIAKLEYFITWLNEFGRTVDAEAAHAEALEMVVEIEAAKEVMSDMAFHAYWLNCETMKLVKAQEQWNAMHDEALAMDLEFDDKAIYWTETVNMTDAHTEALEMDAAFNAEAARRSKLSVMRTIQNEIMEKPYLPALVEACHAEALEINAQVDSELAELCRVIAGVRRTLYRQEVKQDLIGAACRGVVDGIRERLGVIISRDMLPVITVRAAK</sequence>
<organism evidence="1 2">
    <name type="scientific">Lelliottia nimipressuralis</name>
    <dbReference type="NCBI Taxonomy" id="69220"/>
    <lineage>
        <taxon>Bacteria</taxon>
        <taxon>Pseudomonadati</taxon>
        <taxon>Pseudomonadota</taxon>
        <taxon>Gammaproteobacteria</taxon>
        <taxon>Enterobacterales</taxon>
        <taxon>Enterobacteriaceae</taxon>
        <taxon>Lelliottia</taxon>
    </lineage>
</organism>
<dbReference type="AlphaFoldDB" id="A0ABD4KFB0"/>